<dbReference type="EMBL" id="JBEFKJ010000020">
    <property type="protein sequence ID" value="KAL2040510.1"/>
    <property type="molecule type" value="Genomic_DNA"/>
</dbReference>
<evidence type="ECO:0000313" key="2">
    <source>
        <dbReference type="EMBL" id="KAL2040510.1"/>
    </source>
</evidence>
<dbReference type="Proteomes" id="UP001590950">
    <property type="component" value="Unassembled WGS sequence"/>
</dbReference>
<accession>A0ABR4A502</accession>
<comment type="caution">
    <text evidence="2">The sequence shown here is derived from an EMBL/GenBank/DDBJ whole genome shotgun (WGS) entry which is preliminary data.</text>
</comment>
<name>A0ABR4A502_9LECA</name>
<feature type="region of interest" description="Disordered" evidence="1">
    <location>
        <begin position="142"/>
        <end position="209"/>
    </location>
</feature>
<protein>
    <submittedName>
        <fullName evidence="2">Uncharacterized protein</fullName>
    </submittedName>
</protein>
<evidence type="ECO:0000256" key="1">
    <source>
        <dbReference type="SAM" id="MobiDB-lite"/>
    </source>
</evidence>
<proteinExistence type="predicted"/>
<gene>
    <name evidence="2" type="ORF">N7G274_006489</name>
</gene>
<keyword evidence="3" id="KW-1185">Reference proteome</keyword>
<evidence type="ECO:0000313" key="3">
    <source>
        <dbReference type="Proteomes" id="UP001590950"/>
    </source>
</evidence>
<organism evidence="2 3">
    <name type="scientific">Stereocaulon virgatum</name>
    <dbReference type="NCBI Taxonomy" id="373712"/>
    <lineage>
        <taxon>Eukaryota</taxon>
        <taxon>Fungi</taxon>
        <taxon>Dikarya</taxon>
        <taxon>Ascomycota</taxon>
        <taxon>Pezizomycotina</taxon>
        <taxon>Lecanoromycetes</taxon>
        <taxon>OSLEUM clade</taxon>
        <taxon>Lecanoromycetidae</taxon>
        <taxon>Lecanorales</taxon>
        <taxon>Lecanorineae</taxon>
        <taxon>Stereocaulaceae</taxon>
        <taxon>Stereocaulon</taxon>
    </lineage>
</organism>
<reference evidence="2 3" key="1">
    <citation type="submission" date="2024-09" db="EMBL/GenBank/DDBJ databases">
        <title>Rethinking Asexuality: The Enigmatic Case of Functional Sexual Genes in Lepraria (Stereocaulaceae).</title>
        <authorList>
            <person name="Doellman M."/>
            <person name="Sun Y."/>
            <person name="Barcenas-Pena A."/>
            <person name="Lumbsch H.T."/>
            <person name="Grewe F."/>
        </authorList>
    </citation>
    <scope>NUCLEOTIDE SEQUENCE [LARGE SCALE GENOMIC DNA]</scope>
    <source>
        <strain evidence="2 3">Mercado 3170</strain>
    </source>
</reference>
<feature type="compositionally biased region" description="Low complexity" evidence="1">
    <location>
        <begin position="142"/>
        <end position="157"/>
    </location>
</feature>
<sequence length="270" mass="30011">MANEHEMSVHANEYRRCDRRDPQMEGISRDKLDLIESSWGASWEKMFEIIFPGAPVPSPFFEAQDQSIQNTSPSFPASGELGDFEVYNRTALPLLVEAHLHAIVSTEMAPVEESLRIMLVDIVRRCQATVAQNFQIMKALRPNSSSATETSPPATQARSMSWTAPENRQPHMLGMTSPLSSSNQEPPHLRDEANLTIPRPPNEAQNQRTTGTLPLDSAYASVDGTCECICHVDSFSSEASSNLRACEICVGQHTDPANIKIDYLDDLFEF</sequence>